<dbReference type="EMBL" id="MFLU01000003">
    <property type="protein sequence ID" value="OGG76120.1"/>
    <property type="molecule type" value="Genomic_DNA"/>
</dbReference>
<comment type="caution">
    <text evidence="2">The sequence shown here is derived from an EMBL/GenBank/DDBJ whole genome shotgun (WGS) entry which is preliminary data.</text>
</comment>
<organism evidence="2 3">
    <name type="scientific">Candidatus Kaiserbacteria bacterium RIFCSPLOWO2_01_FULL_50_24</name>
    <dbReference type="NCBI Taxonomy" id="1798507"/>
    <lineage>
        <taxon>Bacteria</taxon>
        <taxon>Candidatus Kaiseribacteriota</taxon>
    </lineage>
</organism>
<protein>
    <recommendedName>
        <fullName evidence="4">DUF2065 domain-containing protein</fullName>
    </recommendedName>
</protein>
<feature type="transmembrane region" description="Helical" evidence="1">
    <location>
        <begin position="6"/>
        <end position="25"/>
    </location>
</feature>
<keyword evidence="1" id="KW-1133">Transmembrane helix</keyword>
<gene>
    <name evidence="2" type="ORF">A3A34_00855</name>
</gene>
<dbReference type="Proteomes" id="UP000178587">
    <property type="component" value="Unassembled WGS sequence"/>
</dbReference>
<sequence>MDATTIFLAQAFGVYFIIVGVIALIRRESLVRLFASLPSHSPALYAFALVELFAGIVLVIVYPTVELSVSGIISLIGYMLAVESIVYLIAPFRMVRRMFAKFNQDKWYLIGGVVSVALGAYLAGNGFGFL</sequence>
<evidence type="ECO:0000313" key="3">
    <source>
        <dbReference type="Proteomes" id="UP000178587"/>
    </source>
</evidence>
<evidence type="ECO:0008006" key="4">
    <source>
        <dbReference type="Google" id="ProtNLM"/>
    </source>
</evidence>
<evidence type="ECO:0000256" key="1">
    <source>
        <dbReference type="SAM" id="Phobius"/>
    </source>
</evidence>
<feature type="transmembrane region" description="Helical" evidence="1">
    <location>
        <begin position="45"/>
        <end position="65"/>
    </location>
</feature>
<proteinExistence type="predicted"/>
<feature type="transmembrane region" description="Helical" evidence="1">
    <location>
        <begin position="107"/>
        <end position="124"/>
    </location>
</feature>
<evidence type="ECO:0000313" key="2">
    <source>
        <dbReference type="EMBL" id="OGG76120.1"/>
    </source>
</evidence>
<keyword evidence="1" id="KW-0812">Transmembrane</keyword>
<feature type="transmembrane region" description="Helical" evidence="1">
    <location>
        <begin position="71"/>
        <end position="95"/>
    </location>
</feature>
<dbReference type="STRING" id="1798507.A3A34_00855"/>
<reference evidence="2 3" key="1">
    <citation type="journal article" date="2016" name="Nat. Commun.">
        <title>Thousands of microbial genomes shed light on interconnected biogeochemical processes in an aquifer system.</title>
        <authorList>
            <person name="Anantharaman K."/>
            <person name="Brown C.T."/>
            <person name="Hug L.A."/>
            <person name="Sharon I."/>
            <person name="Castelle C.J."/>
            <person name="Probst A.J."/>
            <person name="Thomas B.C."/>
            <person name="Singh A."/>
            <person name="Wilkins M.J."/>
            <person name="Karaoz U."/>
            <person name="Brodie E.L."/>
            <person name="Williams K.H."/>
            <person name="Hubbard S.S."/>
            <person name="Banfield J.F."/>
        </authorList>
    </citation>
    <scope>NUCLEOTIDE SEQUENCE [LARGE SCALE GENOMIC DNA]</scope>
</reference>
<dbReference type="AlphaFoldDB" id="A0A1F6ER72"/>
<accession>A0A1F6ER72</accession>
<name>A0A1F6ER72_9BACT</name>
<keyword evidence="1" id="KW-0472">Membrane</keyword>